<feature type="transmembrane region" description="Helical" evidence="2">
    <location>
        <begin position="146"/>
        <end position="163"/>
    </location>
</feature>
<dbReference type="SUPFAM" id="SSF111369">
    <property type="entry name" value="HlyD-like secretion proteins"/>
    <property type="match status" value="1"/>
</dbReference>
<dbReference type="InterPro" id="IPR051909">
    <property type="entry name" value="MFP_Cation_Efflux"/>
</dbReference>
<feature type="transmembrane region" description="Helical" evidence="2">
    <location>
        <begin position="242"/>
        <end position="263"/>
    </location>
</feature>
<evidence type="ECO:0000313" key="3">
    <source>
        <dbReference type="EMBL" id="GAA4649433.1"/>
    </source>
</evidence>
<gene>
    <name evidence="3" type="ORF">GCM10023116_17070</name>
</gene>
<protein>
    <submittedName>
        <fullName evidence="3">HlyD family efflux transporter periplasmic adaptor subunit</fullName>
    </submittedName>
</protein>
<dbReference type="PANTHER" id="PTHR30097">
    <property type="entry name" value="CATION EFFLUX SYSTEM PROTEIN CUSB"/>
    <property type="match status" value="1"/>
</dbReference>
<feature type="transmembrane region" description="Helical" evidence="2">
    <location>
        <begin position="372"/>
        <end position="391"/>
    </location>
</feature>
<dbReference type="EMBL" id="BAABFL010000133">
    <property type="protein sequence ID" value="GAA4649433.1"/>
    <property type="molecule type" value="Genomic_DNA"/>
</dbReference>
<keyword evidence="2" id="KW-0472">Membrane</keyword>
<feature type="transmembrane region" description="Helical" evidence="2">
    <location>
        <begin position="343"/>
        <end position="366"/>
    </location>
</feature>
<evidence type="ECO:0000256" key="1">
    <source>
        <dbReference type="ARBA" id="ARBA00022448"/>
    </source>
</evidence>
<reference evidence="4" key="1">
    <citation type="journal article" date="2019" name="Int. J. Syst. Evol. Microbiol.">
        <title>The Global Catalogue of Microorganisms (GCM) 10K type strain sequencing project: providing services to taxonomists for standard genome sequencing and annotation.</title>
        <authorList>
            <consortium name="The Broad Institute Genomics Platform"/>
            <consortium name="The Broad Institute Genome Sequencing Center for Infectious Disease"/>
            <person name="Wu L."/>
            <person name="Ma J."/>
        </authorList>
    </citation>
    <scope>NUCLEOTIDE SEQUENCE [LARGE SCALE GENOMIC DNA]</scope>
    <source>
        <strain evidence="4">JCM 17805</strain>
    </source>
</reference>
<sequence>MPKPPVPALRQDLELLPGEPDVDGSPIWLLHDPLSNRFFRLGETEVDILSCLDGSDAETVAQKATVRSGHTVSSEDVETVFAFLRNNHLVEADSAQHTWFERQLSQKPAFFQKLLKTYLFVRIPLVRPDCFLTRTLSWVRWLGSRYVLMALTVCAVVGLIMVGRQFDQFLTTFQHFFNVQGLAAYGLTLFVIKLLHELGHAWVAKAKGCRVPVMGVALLVGWPVLYTDTSDAWRVTRRKDRLAIGAAGVAVELGVAAVALLAWSLTPEGVWRSIFFLLATTTWLLSVLVNFNPLMRFDGYYLISDTLRVPNLESRSFALSRWWLRERLFGLGEAPPEQPRALLIGYAIAVWFYRFLLFLGIALLVYHFFFKVLGLFLFVVEIGYFIVRPIWNEIREWHDRRRHMRWNRATVRTTGLLVTLLFLCLVPWHESVTMPAWLQGQYTTIYAPVSGRLSTTLPETGQAVAKGEVLFQVSAPELEQEVSESRLRLRELAQKSRAIGFDPKLREQALVIRTELSTQLQNIRSLKARQQRLIAQAPYEGVVTDLSPEVRTGQWVTESEPLLSVLDQTHPQLIGYLDESALMRVQSGMTGFFYPEKGRWSPIPVTVEEVETRAIHELDSLYSASLFGGDLAVRETRDRELIPVKGTYRVFFYLPDDSVLPERVLRGAIVINAASESLVTGWWRKVVAMLHRESGF</sequence>
<keyword evidence="2" id="KW-1133">Transmembrane helix</keyword>
<feature type="transmembrane region" description="Helical" evidence="2">
    <location>
        <begin position="411"/>
        <end position="429"/>
    </location>
</feature>
<evidence type="ECO:0000256" key="2">
    <source>
        <dbReference type="SAM" id="Phobius"/>
    </source>
</evidence>
<keyword evidence="1" id="KW-0813">Transport</keyword>
<dbReference type="PANTHER" id="PTHR30097:SF4">
    <property type="entry name" value="SLR6042 PROTEIN"/>
    <property type="match status" value="1"/>
</dbReference>
<evidence type="ECO:0000313" key="4">
    <source>
        <dbReference type="Proteomes" id="UP001500604"/>
    </source>
</evidence>
<proteinExistence type="predicted"/>
<feature type="transmembrane region" description="Helical" evidence="2">
    <location>
        <begin position="175"/>
        <end position="195"/>
    </location>
</feature>
<dbReference type="RefSeq" id="WP_345195277.1">
    <property type="nucleotide sequence ID" value="NZ_BAABFL010000133.1"/>
</dbReference>
<dbReference type="Proteomes" id="UP001500604">
    <property type="component" value="Unassembled WGS sequence"/>
</dbReference>
<accession>A0ABP8V1X6</accession>
<keyword evidence="2" id="KW-0812">Transmembrane</keyword>
<organism evidence="3 4">
    <name type="scientific">Kistimonas scapharcae</name>
    <dbReference type="NCBI Taxonomy" id="1036133"/>
    <lineage>
        <taxon>Bacteria</taxon>
        <taxon>Pseudomonadati</taxon>
        <taxon>Pseudomonadota</taxon>
        <taxon>Gammaproteobacteria</taxon>
        <taxon>Oceanospirillales</taxon>
        <taxon>Endozoicomonadaceae</taxon>
        <taxon>Kistimonas</taxon>
    </lineage>
</organism>
<feature type="transmembrane region" description="Helical" evidence="2">
    <location>
        <begin position="269"/>
        <end position="291"/>
    </location>
</feature>
<comment type="caution">
    <text evidence="3">The sequence shown here is derived from an EMBL/GenBank/DDBJ whole genome shotgun (WGS) entry which is preliminary data.</text>
</comment>
<name>A0ABP8V1X6_9GAMM</name>
<dbReference type="Gene3D" id="2.40.50.100">
    <property type="match status" value="1"/>
</dbReference>
<keyword evidence="4" id="KW-1185">Reference proteome</keyword>